<dbReference type="AlphaFoldDB" id="A0AAD9H8P9"/>
<evidence type="ECO:0000313" key="1">
    <source>
        <dbReference type="EMBL" id="KAK2024228.1"/>
    </source>
</evidence>
<protein>
    <submittedName>
        <fullName evidence="1">Uncharacterized protein</fullName>
    </submittedName>
</protein>
<keyword evidence="2" id="KW-1185">Reference proteome</keyword>
<name>A0AAD9H8P9_9PEZI</name>
<accession>A0AAD9H8P9</accession>
<comment type="caution">
    <text evidence="1">The sequence shown here is derived from an EMBL/GenBank/DDBJ whole genome shotgun (WGS) entry which is preliminary data.</text>
</comment>
<organism evidence="1 2">
    <name type="scientific">Colletotrichum zoysiae</name>
    <dbReference type="NCBI Taxonomy" id="1216348"/>
    <lineage>
        <taxon>Eukaryota</taxon>
        <taxon>Fungi</taxon>
        <taxon>Dikarya</taxon>
        <taxon>Ascomycota</taxon>
        <taxon>Pezizomycotina</taxon>
        <taxon>Sordariomycetes</taxon>
        <taxon>Hypocreomycetidae</taxon>
        <taxon>Glomerellales</taxon>
        <taxon>Glomerellaceae</taxon>
        <taxon>Colletotrichum</taxon>
        <taxon>Colletotrichum graminicola species complex</taxon>
    </lineage>
</organism>
<proteinExistence type="predicted"/>
<sequence>LVNKETVSVLDKYQENWEKLHPGADRPEKLTIDPSDSAWSSFKTTPFFKAVNYTFKPTKKTVVSM</sequence>
<evidence type="ECO:0000313" key="2">
    <source>
        <dbReference type="Proteomes" id="UP001232148"/>
    </source>
</evidence>
<gene>
    <name evidence="1" type="ORF">LX32DRAFT_506985</name>
</gene>
<reference evidence="1" key="1">
    <citation type="submission" date="2021-06" db="EMBL/GenBank/DDBJ databases">
        <title>Comparative genomics, transcriptomics and evolutionary studies reveal genomic signatures of adaptation to plant cell wall in hemibiotrophic fungi.</title>
        <authorList>
            <consortium name="DOE Joint Genome Institute"/>
            <person name="Baroncelli R."/>
            <person name="Diaz J.F."/>
            <person name="Benocci T."/>
            <person name="Peng M."/>
            <person name="Battaglia E."/>
            <person name="Haridas S."/>
            <person name="Andreopoulos W."/>
            <person name="Labutti K."/>
            <person name="Pangilinan J."/>
            <person name="Floch G.L."/>
            <person name="Makela M.R."/>
            <person name="Henrissat B."/>
            <person name="Grigoriev I.V."/>
            <person name="Crouch J.A."/>
            <person name="De Vries R.P."/>
            <person name="Sukno S.A."/>
            <person name="Thon M.R."/>
        </authorList>
    </citation>
    <scope>NUCLEOTIDE SEQUENCE</scope>
    <source>
        <strain evidence="1">MAFF235873</strain>
    </source>
</reference>
<dbReference type="Proteomes" id="UP001232148">
    <property type="component" value="Unassembled WGS sequence"/>
</dbReference>
<feature type="non-terminal residue" evidence="1">
    <location>
        <position position="65"/>
    </location>
</feature>
<dbReference type="EMBL" id="MU842971">
    <property type="protein sequence ID" value="KAK2024228.1"/>
    <property type="molecule type" value="Genomic_DNA"/>
</dbReference>
<feature type="non-terminal residue" evidence="1">
    <location>
        <position position="1"/>
    </location>
</feature>